<evidence type="ECO:0000256" key="11">
    <source>
        <dbReference type="PIRSR" id="PIRSR000094-3"/>
    </source>
</evidence>
<keyword evidence="5 8" id="KW-0560">Oxidoreductase</keyword>
<keyword evidence="6" id="KW-0443">Lipid metabolism</keyword>
<dbReference type="PANTHER" id="PTHR43159">
    <property type="entry name" value="ENOYL-[ACYL-CARRIER-PROTEIN] REDUCTASE"/>
    <property type="match status" value="1"/>
</dbReference>
<accession>A0A6J4N550</accession>
<dbReference type="CDD" id="cd05372">
    <property type="entry name" value="ENR_SDR"/>
    <property type="match status" value="1"/>
</dbReference>
<evidence type="ECO:0000256" key="10">
    <source>
        <dbReference type="PIRSR" id="PIRSR000094-2"/>
    </source>
</evidence>
<reference evidence="12" key="1">
    <citation type="submission" date="2020-02" db="EMBL/GenBank/DDBJ databases">
        <authorList>
            <person name="Meier V. D."/>
        </authorList>
    </citation>
    <scope>NUCLEOTIDE SEQUENCE</scope>
    <source>
        <strain evidence="12">AVDCRST_MAG89</strain>
    </source>
</reference>
<dbReference type="GO" id="GO:0006633">
    <property type="term" value="P:fatty acid biosynthetic process"/>
    <property type="evidence" value="ECO:0007669"/>
    <property type="project" value="UniProtKB-KW"/>
</dbReference>
<evidence type="ECO:0000256" key="1">
    <source>
        <dbReference type="ARBA" id="ARBA00005194"/>
    </source>
</evidence>
<evidence type="ECO:0000256" key="5">
    <source>
        <dbReference type="ARBA" id="ARBA00023002"/>
    </source>
</evidence>
<dbReference type="GO" id="GO:0004318">
    <property type="term" value="F:enoyl-[acyl-carrier-protein] reductase (NADH) activity"/>
    <property type="evidence" value="ECO:0007669"/>
    <property type="project" value="UniProtKB-EC"/>
</dbReference>
<organism evidence="12">
    <name type="scientific">uncultured Gemmatimonadota bacterium</name>
    <dbReference type="NCBI Taxonomy" id="203437"/>
    <lineage>
        <taxon>Bacteria</taxon>
        <taxon>Pseudomonadati</taxon>
        <taxon>Gemmatimonadota</taxon>
        <taxon>environmental samples</taxon>
    </lineage>
</organism>
<evidence type="ECO:0000256" key="4">
    <source>
        <dbReference type="ARBA" id="ARBA00022832"/>
    </source>
</evidence>
<evidence type="ECO:0000256" key="3">
    <source>
        <dbReference type="ARBA" id="ARBA00022516"/>
    </source>
</evidence>
<dbReference type="EC" id="1.3.1.9" evidence="8"/>
<dbReference type="EMBL" id="CADCTV010001028">
    <property type="protein sequence ID" value="CAA9374532.1"/>
    <property type="molecule type" value="Genomic_DNA"/>
</dbReference>
<name>A0A6J4N550_9BACT</name>
<dbReference type="Pfam" id="PF13561">
    <property type="entry name" value="adh_short_C2"/>
    <property type="match status" value="1"/>
</dbReference>
<dbReference type="PANTHER" id="PTHR43159:SF2">
    <property type="entry name" value="ENOYL-[ACYL-CARRIER-PROTEIN] REDUCTASE [NADH], CHLOROPLASTIC"/>
    <property type="match status" value="1"/>
</dbReference>
<evidence type="ECO:0000256" key="2">
    <source>
        <dbReference type="ARBA" id="ARBA00009233"/>
    </source>
</evidence>
<keyword evidence="3 8" id="KW-0444">Lipid biosynthesis</keyword>
<feature type="active site" description="Proton acceptor" evidence="9">
    <location>
        <position position="152"/>
    </location>
</feature>
<keyword evidence="4" id="KW-0276">Fatty acid metabolism</keyword>
<dbReference type="PRINTS" id="PR00081">
    <property type="entry name" value="GDHRDH"/>
</dbReference>
<dbReference type="InterPro" id="IPR014358">
    <property type="entry name" value="Enoyl-ACP_Rdtase_NADH"/>
</dbReference>
<feature type="binding site" evidence="11">
    <location>
        <position position="47"/>
    </location>
    <ligand>
        <name>NAD(+)</name>
        <dbReference type="ChEBI" id="CHEBI:57540"/>
    </ligand>
</feature>
<feature type="binding site" evidence="11">
    <location>
        <position position="20"/>
    </location>
    <ligand>
        <name>NAD(+)</name>
        <dbReference type="ChEBI" id="CHEBI:57540"/>
    </ligand>
</feature>
<feature type="binding site" evidence="11">
    <location>
        <position position="169"/>
    </location>
    <ligand>
        <name>NAD(+)</name>
        <dbReference type="ChEBI" id="CHEBI:57540"/>
    </ligand>
</feature>
<feature type="active site" description="Proton acceptor" evidence="9">
    <location>
        <position position="162"/>
    </location>
</feature>
<proteinExistence type="inferred from homology"/>
<feature type="binding site" evidence="11">
    <location>
        <begin position="198"/>
        <end position="202"/>
    </location>
    <ligand>
        <name>NAD(+)</name>
        <dbReference type="ChEBI" id="CHEBI:57540"/>
    </ligand>
</feature>
<dbReference type="AlphaFoldDB" id="A0A6J4N550"/>
<feature type="binding site" evidence="11">
    <location>
        <position position="99"/>
    </location>
    <ligand>
        <name>NAD(+)</name>
        <dbReference type="ChEBI" id="CHEBI:57540"/>
    </ligand>
</feature>
<dbReference type="InterPro" id="IPR036291">
    <property type="entry name" value="NAD(P)-bd_dom_sf"/>
</dbReference>
<gene>
    <name evidence="12" type="ORF">AVDCRST_MAG89-4882</name>
</gene>
<comment type="pathway">
    <text evidence="1">Lipid metabolism; fatty acid biosynthesis.</text>
</comment>
<comment type="similarity">
    <text evidence="2 8">Belongs to the short-chain dehydrogenases/reductases (SDR) family. FabI subfamily.</text>
</comment>
<evidence type="ECO:0000256" key="8">
    <source>
        <dbReference type="PIRNR" id="PIRNR000094"/>
    </source>
</evidence>
<evidence type="ECO:0000256" key="7">
    <source>
        <dbReference type="ARBA" id="ARBA00023160"/>
    </source>
</evidence>
<sequence length="262" mass="27631">MTESPALTGLLAGKKGLIVGVANQNSIAWGCARALAGAGMELAFTYQGEIMRDRVTRTVSELGDVPLMDLDVRDEAQVAAVFGALKERWGQLDFLLHSVAFAPKAAMANPFIETQRDDFLAAHEISAYSLVALSRAASAMMPEGGSIVTMTYYGSQKAVPGYNVMGVAKAALEACVRYLAVDLGERGIRINAVSAGAINTLAARGVAHFRDLMRITAERSPLKRTVEPDEVGNAALFLASPLSAGVTGETMYVDAGFNITAG</sequence>
<dbReference type="PIRSF" id="PIRSF000094">
    <property type="entry name" value="Enoyl-ACP_rdct"/>
    <property type="match status" value="1"/>
</dbReference>
<evidence type="ECO:0000256" key="9">
    <source>
        <dbReference type="PIRSR" id="PIRSR000094-1"/>
    </source>
</evidence>
<comment type="catalytic activity">
    <reaction evidence="8">
        <text>a 2,3-saturated acyl-[ACP] + NAD(+) = a (2E)-enoyl-[ACP] + NADH + H(+)</text>
        <dbReference type="Rhea" id="RHEA:10240"/>
        <dbReference type="Rhea" id="RHEA-COMP:9925"/>
        <dbReference type="Rhea" id="RHEA-COMP:9926"/>
        <dbReference type="ChEBI" id="CHEBI:15378"/>
        <dbReference type="ChEBI" id="CHEBI:57540"/>
        <dbReference type="ChEBI" id="CHEBI:57945"/>
        <dbReference type="ChEBI" id="CHEBI:78784"/>
        <dbReference type="ChEBI" id="CHEBI:78785"/>
        <dbReference type="EC" id="1.3.1.9"/>
    </reaction>
</comment>
<evidence type="ECO:0000256" key="6">
    <source>
        <dbReference type="ARBA" id="ARBA00023098"/>
    </source>
</evidence>
<dbReference type="Gene3D" id="1.10.8.400">
    <property type="entry name" value="Enoyl acyl carrier protein reductase"/>
    <property type="match status" value="1"/>
</dbReference>
<dbReference type="InterPro" id="IPR002347">
    <property type="entry name" value="SDR_fam"/>
</dbReference>
<evidence type="ECO:0000313" key="12">
    <source>
        <dbReference type="EMBL" id="CAA9374532.1"/>
    </source>
</evidence>
<protein>
    <recommendedName>
        <fullName evidence="8">Enoyl-[acyl-carrier-protein] reductase [NADH]</fullName>
        <ecNumber evidence="8">1.3.1.9</ecNumber>
    </recommendedName>
</protein>
<dbReference type="Gene3D" id="3.40.50.720">
    <property type="entry name" value="NAD(P)-binding Rossmann-like Domain"/>
    <property type="match status" value="1"/>
</dbReference>
<feature type="binding site" evidence="10">
    <location>
        <position position="102"/>
    </location>
    <ligand>
        <name>substrate</name>
    </ligand>
</feature>
<feature type="binding site" evidence="11">
    <location>
        <begin position="26"/>
        <end position="27"/>
    </location>
    <ligand>
        <name>NAD(+)</name>
        <dbReference type="ChEBI" id="CHEBI:57540"/>
    </ligand>
</feature>
<keyword evidence="7 8" id="KW-0275">Fatty acid biosynthesis</keyword>
<keyword evidence="8 11" id="KW-0520">NAD</keyword>
<dbReference type="SUPFAM" id="SSF51735">
    <property type="entry name" value="NAD(P)-binding Rossmann-fold domains"/>
    <property type="match status" value="1"/>
</dbReference>
<feature type="binding site" evidence="11">
    <location>
        <begin position="71"/>
        <end position="72"/>
    </location>
    <ligand>
        <name>NAD(+)</name>
        <dbReference type="ChEBI" id="CHEBI:57540"/>
    </ligand>
</feature>